<dbReference type="InterPro" id="IPR036457">
    <property type="entry name" value="PPM-type-like_dom_sf"/>
</dbReference>
<name>A0ABN2TIA4_9ACTN</name>
<dbReference type="SUPFAM" id="SSF55781">
    <property type="entry name" value="GAF domain-like"/>
    <property type="match status" value="1"/>
</dbReference>
<reference evidence="4 5" key="1">
    <citation type="journal article" date="2019" name="Int. J. Syst. Evol. Microbiol.">
        <title>The Global Catalogue of Microorganisms (GCM) 10K type strain sequencing project: providing services to taxonomists for standard genome sequencing and annotation.</title>
        <authorList>
            <consortium name="The Broad Institute Genomics Platform"/>
            <consortium name="The Broad Institute Genome Sequencing Center for Infectious Disease"/>
            <person name="Wu L."/>
            <person name="Ma J."/>
        </authorList>
    </citation>
    <scope>NUCLEOTIDE SEQUENCE [LARGE SCALE GENOMIC DNA]</scope>
    <source>
        <strain evidence="4 5">JCM 16014</strain>
    </source>
</reference>
<dbReference type="Gene3D" id="3.60.40.10">
    <property type="entry name" value="PPM-type phosphatase domain"/>
    <property type="match status" value="1"/>
</dbReference>
<dbReference type="RefSeq" id="WP_344663399.1">
    <property type="nucleotide sequence ID" value="NZ_BAAAQN010000001.1"/>
</dbReference>
<dbReference type="EMBL" id="BAAAQN010000001">
    <property type="protein sequence ID" value="GAA2010596.1"/>
    <property type="molecule type" value="Genomic_DNA"/>
</dbReference>
<dbReference type="Pfam" id="PF07228">
    <property type="entry name" value="SpoIIE"/>
    <property type="match status" value="1"/>
</dbReference>
<dbReference type="InterPro" id="IPR001932">
    <property type="entry name" value="PPM-type_phosphatase-like_dom"/>
</dbReference>
<accession>A0ABN2TIA4</accession>
<feature type="domain" description="Response regulatory" evidence="3">
    <location>
        <begin position="13"/>
        <end position="132"/>
    </location>
</feature>
<protein>
    <recommendedName>
        <fullName evidence="3">Response regulatory domain-containing protein</fullName>
    </recommendedName>
</protein>
<keyword evidence="1" id="KW-0378">Hydrolase</keyword>
<evidence type="ECO:0000313" key="5">
    <source>
        <dbReference type="Proteomes" id="UP001500751"/>
    </source>
</evidence>
<dbReference type="SMART" id="SM00331">
    <property type="entry name" value="PP2C_SIG"/>
    <property type="match status" value="1"/>
</dbReference>
<dbReference type="InterPro" id="IPR011006">
    <property type="entry name" value="CheY-like_superfamily"/>
</dbReference>
<dbReference type="InterPro" id="IPR052016">
    <property type="entry name" value="Bact_Sigma-Reg"/>
</dbReference>
<evidence type="ECO:0000256" key="2">
    <source>
        <dbReference type="PROSITE-ProRule" id="PRU00169"/>
    </source>
</evidence>
<dbReference type="InterPro" id="IPR001789">
    <property type="entry name" value="Sig_transdc_resp-reg_receiver"/>
</dbReference>
<evidence type="ECO:0000256" key="1">
    <source>
        <dbReference type="ARBA" id="ARBA00022801"/>
    </source>
</evidence>
<dbReference type="Gene3D" id="3.40.50.2300">
    <property type="match status" value="1"/>
</dbReference>
<proteinExistence type="predicted"/>
<gene>
    <name evidence="4" type="ORF">GCM10009839_00650</name>
</gene>
<sequence>MSTAPAPDDGPGLILVVDDNMTGRYVFTQWLRRAGHEVLEAADGTEALELLAGPGPLPEVAVLDIALPDMTGFELCRTIKETPATADVPVVHISASAVSVSDRAQGLHGGADAYLTKPVDPDELLATITAVLRYTRARRAAQSLAARVLQLNEATLALHGATGYEQFAEAAVQGTRSVLRADSASVYLSLSGKPVRTFQLDGRSPMVSEDIDADLLDRIADSVLGTRSGARTMLVPVARWRAMVPGPQLTGDVLVAAVRAHGGRPPVCVAVAVEAPPSQDDLRLLVQIAQACSLSLESLRNYAEEHALALELQRSFLPARLPRPAGVELTVRYVPASTHAEIGGDFYEAIATEDGGLLLVIGDVVGHSLDAAILMGEVRYALRAYAVEGHPPETILELLDTLLTRDRPLVTVTVCLVLVDPDRRRMHVANAGHVPPLLVTGGVTAFVTDHGQLLGLGGARFTTTTVRLSGPTRLVMYTDGLVESRAVGLDETLSAFEAAVAKGADRGLEELCDGLLTGFGQGNDDDIALLVADLKPEAD</sequence>
<dbReference type="SUPFAM" id="SSF52172">
    <property type="entry name" value="CheY-like"/>
    <property type="match status" value="1"/>
</dbReference>
<dbReference type="SUPFAM" id="SSF81606">
    <property type="entry name" value="PP2C-like"/>
    <property type="match status" value="1"/>
</dbReference>
<dbReference type="PANTHER" id="PTHR43156:SF2">
    <property type="entry name" value="STAGE II SPORULATION PROTEIN E"/>
    <property type="match status" value="1"/>
</dbReference>
<evidence type="ECO:0000259" key="3">
    <source>
        <dbReference type="PROSITE" id="PS50110"/>
    </source>
</evidence>
<dbReference type="Pfam" id="PF00072">
    <property type="entry name" value="Response_reg"/>
    <property type="match status" value="1"/>
</dbReference>
<comment type="caution">
    <text evidence="4">The sequence shown here is derived from an EMBL/GenBank/DDBJ whole genome shotgun (WGS) entry which is preliminary data.</text>
</comment>
<keyword evidence="2" id="KW-0597">Phosphoprotein</keyword>
<dbReference type="PANTHER" id="PTHR43156">
    <property type="entry name" value="STAGE II SPORULATION PROTEIN E-RELATED"/>
    <property type="match status" value="1"/>
</dbReference>
<dbReference type="SMART" id="SM00448">
    <property type="entry name" value="REC"/>
    <property type="match status" value="1"/>
</dbReference>
<feature type="modified residue" description="4-aspartylphosphate" evidence="2">
    <location>
        <position position="64"/>
    </location>
</feature>
<dbReference type="Proteomes" id="UP001500751">
    <property type="component" value="Unassembled WGS sequence"/>
</dbReference>
<dbReference type="PROSITE" id="PS50110">
    <property type="entry name" value="RESPONSE_REGULATORY"/>
    <property type="match status" value="1"/>
</dbReference>
<keyword evidence="5" id="KW-1185">Reference proteome</keyword>
<organism evidence="4 5">
    <name type="scientific">Catenulispora yoronensis</name>
    <dbReference type="NCBI Taxonomy" id="450799"/>
    <lineage>
        <taxon>Bacteria</taxon>
        <taxon>Bacillati</taxon>
        <taxon>Actinomycetota</taxon>
        <taxon>Actinomycetes</taxon>
        <taxon>Catenulisporales</taxon>
        <taxon>Catenulisporaceae</taxon>
        <taxon>Catenulispora</taxon>
    </lineage>
</organism>
<evidence type="ECO:0000313" key="4">
    <source>
        <dbReference type="EMBL" id="GAA2010596.1"/>
    </source>
</evidence>